<reference evidence="3 4" key="1">
    <citation type="submission" date="2018-03" db="EMBL/GenBank/DDBJ databases">
        <title>Draft genome sequence of the first documented clinical Siccibacter turicensis isolate in Austria.</title>
        <authorList>
            <person name="Lepuschitz S."/>
            <person name="Pekard-Amenitsch S."/>
            <person name="Haunold R."/>
            <person name="Schill S."/>
            <person name="Mach R."/>
            <person name="Allerberger F."/>
            <person name="Ruppitsch W."/>
            <person name="Forsythe S.J."/>
        </authorList>
    </citation>
    <scope>NUCLEOTIDE SEQUENCE [LARGE SCALE GENOMIC DNA]</scope>
    <source>
        <strain evidence="3 4">6100069499-17</strain>
    </source>
</reference>
<evidence type="ECO:0000259" key="2">
    <source>
        <dbReference type="Pfam" id="PF03797"/>
    </source>
</evidence>
<dbReference type="NCBIfam" id="TIGR01414">
    <property type="entry name" value="autotrans_barl"/>
    <property type="match status" value="1"/>
</dbReference>
<feature type="chain" id="PRO_5015158267" evidence="1">
    <location>
        <begin position="31"/>
        <end position="228"/>
    </location>
</feature>
<feature type="domain" description="Autotransporter" evidence="2">
    <location>
        <begin position="87"/>
        <end position="204"/>
    </location>
</feature>
<name>A0A2P8VI25_9ENTR</name>
<gene>
    <name evidence="3" type="ORF">C7G83_13215</name>
</gene>
<feature type="signal peptide" evidence="1">
    <location>
        <begin position="1"/>
        <end position="30"/>
    </location>
</feature>
<dbReference type="OrthoDB" id="5292073at2"/>
<sequence>MMTHLCSGRSACMRRALILWCLTLTANAYAWQQEYIADGPHSDSVARYTWDSDHQPRYEDVLAERIHSQERALQAIASPPAPDRASQMNVGWSLPMPYGVTTGPVAGWRWDGSSTAMYSDPTAASSSDSLWHAPVSTLGWRVDSSIGPVRPWAQVSYNQQFGDNVWKSQAGLHLMPASIQYGNWMDVSVGVDMPLTRHLAAWTSLSQSDGMTSSEDVMMYNLGVSANF</sequence>
<dbReference type="Gene3D" id="2.40.128.130">
    <property type="entry name" value="Autotransporter beta-domain"/>
    <property type="match status" value="1"/>
</dbReference>
<keyword evidence="4" id="KW-1185">Reference proteome</keyword>
<dbReference type="AlphaFoldDB" id="A0A2P8VI25"/>
<dbReference type="InterPro" id="IPR006315">
    <property type="entry name" value="OM_autotransptr_brl_dom"/>
</dbReference>
<evidence type="ECO:0000313" key="3">
    <source>
        <dbReference type="EMBL" id="PSN07211.1"/>
    </source>
</evidence>
<evidence type="ECO:0000313" key="4">
    <source>
        <dbReference type="Proteomes" id="UP000240212"/>
    </source>
</evidence>
<comment type="caution">
    <text evidence="3">The sequence shown here is derived from an EMBL/GenBank/DDBJ whole genome shotgun (WGS) entry which is preliminary data.</text>
</comment>
<dbReference type="InterPro" id="IPR036709">
    <property type="entry name" value="Autotransporte_beta_dom_sf"/>
</dbReference>
<dbReference type="SUPFAM" id="SSF103515">
    <property type="entry name" value="Autotransporter"/>
    <property type="match status" value="1"/>
</dbReference>
<protein>
    <submittedName>
        <fullName evidence="3">Autotransporter domain-containing protein</fullName>
    </submittedName>
</protein>
<evidence type="ECO:0000256" key="1">
    <source>
        <dbReference type="SAM" id="SignalP"/>
    </source>
</evidence>
<organism evidence="3 4">
    <name type="scientific">Siccibacter turicensis</name>
    <dbReference type="NCBI Taxonomy" id="357233"/>
    <lineage>
        <taxon>Bacteria</taxon>
        <taxon>Pseudomonadati</taxon>
        <taxon>Pseudomonadota</taxon>
        <taxon>Gammaproteobacteria</taxon>
        <taxon>Enterobacterales</taxon>
        <taxon>Enterobacteriaceae</taxon>
        <taxon>Siccibacter</taxon>
    </lineage>
</organism>
<dbReference type="EMBL" id="PYEP01000005">
    <property type="protein sequence ID" value="PSN07211.1"/>
    <property type="molecule type" value="Genomic_DNA"/>
</dbReference>
<accession>A0A2P8VI25</accession>
<dbReference type="Proteomes" id="UP000240212">
    <property type="component" value="Unassembled WGS sequence"/>
</dbReference>
<keyword evidence="1" id="KW-0732">Signal</keyword>
<dbReference type="InterPro" id="IPR005546">
    <property type="entry name" value="Autotransporte_beta"/>
</dbReference>
<dbReference type="GO" id="GO:0019867">
    <property type="term" value="C:outer membrane"/>
    <property type="evidence" value="ECO:0007669"/>
    <property type="project" value="InterPro"/>
</dbReference>
<dbReference type="Pfam" id="PF03797">
    <property type="entry name" value="Autotransporter"/>
    <property type="match status" value="1"/>
</dbReference>
<proteinExistence type="predicted"/>
<dbReference type="STRING" id="1388748.GCA_000463155_03752"/>